<evidence type="ECO:0000256" key="7">
    <source>
        <dbReference type="ARBA" id="ARBA00022837"/>
    </source>
</evidence>
<sequence length="502" mass="56300">MKSLTETVERRPWIGWLLFLGTIAGVFAVGLLAASIVERRQETFRTELVQPIADVEPRNGVWGVNFPRQYDSYKRTLEGDFASAHMGSIEIDYLKKNPRMVILWAGYAFSRDYKQGRGHAHAVEDIRNSLRTTVETLPGTCWTCKSTDVPRVIGEIGASAFYGSNIMEMGKEITNAIGCQDCHDPQGMSLRVTRPALVEAFARQGKDINQASHQEMRTLVCAQCHVEYYFKGKDKYLTFPWDKGYSADDMEAYYDAIDFADWVHPLSKTPMIKAQHPDYELYMTGVHAQRGVSCSDCHMPYKSEGGQKFTDHQVRSPLADTAQSCAVCHRENNDTLLTDVYSRQNRVIELLELTENALVAAHIEAKAAWEAGATAEEMKPVLTLIRHAQWRWDWVSSANGYGFHSPVEASRVLGTAVQKAESARNALTRVLFAHGVTDPVAMPDISTKEKAQAYIGLDMDKIHGVKERQKAENFPAWDEAAAEREAQLPAALNADSPRYNEL</sequence>
<keyword evidence="11" id="KW-1133">Transmembrane helix</keyword>
<dbReference type="CDD" id="cd00548">
    <property type="entry name" value="NrfA-like"/>
    <property type="match status" value="1"/>
</dbReference>
<reference evidence="12 13" key="1">
    <citation type="submission" date="2023-12" db="EMBL/GenBank/DDBJ databases">
        <title>Description of an unclassified Opitutus bacterium of Verrucomicrobiota.</title>
        <authorList>
            <person name="Zhang D.-F."/>
        </authorList>
    </citation>
    <scope>NUCLEOTIDE SEQUENCE [LARGE SCALE GENOMIC DNA]</scope>
    <source>
        <strain evidence="12 13">WL0086</strain>
    </source>
</reference>
<keyword evidence="6" id="KW-0732">Signal</keyword>
<dbReference type="SUPFAM" id="SSF48695">
    <property type="entry name" value="Multiheme cytochromes"/>
    <property type="match status" value="1"/>
</dbReference>
<keyword evidence="13" id="KW-1185">Reference proteome</keyword>
<comment type="similarity">
    <text evidence="2">Belongs to the cytochrome c-552 family.</text>
</comment>
<dbReference type="InterPro" id="IPR036280">
    <property type="entry name" value="Multihaem_cyt_sf"/>
</dbReference>
<evidence type="ECO:0000313" key="12">
    <source>
        <dbReference type="EMBL" id="WRQ86353.1"/>
    </source>
</evidence>
<evidence type="ECO:0000256" key="3">
    <source>
        <dbReference type="ARBA" id="ARBA00011887"/>
    </source>
</evidence>
<evidence type="ECO:0000256" key="9">
    <source>
        <dbReference type="ARBA" id="ARBA00023004"/>
    </source>
</evidence>
<dbReference type="EMBL" id="CP139781">
    <property type="protein sequence ID" value="WRQ86353.1"/>
    <property type="molecule type" value="Genomic_DNA"/>
</dbReference>
<accession>A0ABZ1C3S3</accession>
<comment type="catalytic activity">
    <reaction evidence="10">
        <text>6 Fe(III)-[cytochrome c] + NH4(+) + 2 H2O = 6 Fe(II)-[cytochrome c] + nitrite + 8 H(+)</text>
        <dbReference type="Rhea" id="RHEA:13089"/>
        <dbReference type="Rhea" id="RHEA-COMP:10350"/>
        <dbReference type="Rhea" id="RHEA-COMP:14399"/>
        <dbReference type="ChEBI" id="CHEBI:15377"/>
        <dbReference type="ChEBI" id="CHEBI:15378"/>
        <dbReference type="ChEBI" id="CHEBI:16301"/>
        <dbReference type="ChEBI" id="CHEBI:28938"/>
        <dbReference type="ChEBI" id="CHEBI:29033"/>
        <dbReference type="ChEBI" id="CHEBI:29034"/>
        <dbReference type="EC" id="1.7.2.2"/>
    </reaction>
</comment>
<keyword evidence="8" id="KW-0560">Oxidoreductase</keyword>
<evidence type="ECO:0000256" key="6">
    <source>
        <dbReference type="ARBA" id="ARBA00022729"/>
    </source>
</evidence>
<keyword evidence="7" id="KW-0106">Calcium</keyword>
<evidence type="ECO:0000256" key="1">
    <source>
        <dbReference type="ARBA" id="ARBA00004196"/>
    </source>
</evidence>
<keyword evidence="4" id="KW-0349">Heme</keyword>
<evidence type="ECO:0000256" key="8">
    <source>
        <dbReference type="ARBA" id="ARBA00023002"/>
    </source>
</evidence>
<evidence type="ECO:0000256" key="4">
    <source>
        <dbReference type="ARBA" id="ARBA00022617"/>
    </source>
</evidence>
<comment type="subcellular location">
    <subcellularLocation>
        <location evidence="1">Cell envelope</location>
    </subcellularLocation>
</comment>
<dbReference type="Gene3D" id="1.10.1130.10">
    <property type="entry name" value="Flavocytochrome C3, Chain A"/>
    <property type="match status" value="1"/>
</dbReference>
<gene>
    <name evidence="12" type="ORF">K1X11_016175</name>
</gene>
<dbReference type="RefSeq" id="WP_221031280.1">
    <property type="nucleotide sequence ID" value="NZ_CP139781.1"/>
</dbReference>
<dbReference type="PANTHER" id="PTHR30633:SF0">
    <property type="entry name" value="CYTOCHROME C-552"/>
    <property type="match status" value="1"/>
</dbReference>
<evidence type="ECO:0000256" key="5">
    <source>
        <dbReference type="ARBA" id="ARBA00022723"/>
    </source>
</evidence>
<organism evidence="12 13">
    <name type="scientific">Actomonas aquatica</name>
    <dbReference type="NCBI Taxonomy" id="2866162"/>
    <lineage>
        <taxon>Bacteria</taxon>
        <taxon>Pseudomonadati</taxon>
        <taxon>Verrucomicrobiota</taxon>
        <taxon>Opitutia</taxon>
        <taxon>Opitutales</taxon>
        <taxon>Opitutaceae</taxon>
        <taxon>Actomonas</taxon>
    </lineage>
</organism>
<dbReference type="Pfam" id="PF02335">
    <property type="entry name" value="Cytochrom_C552"/>
    <property type="match status" value="1"/>
</dbReference>
<proteinExistence type="inferred from homology"/>
<protein>
    <recommendedName>
        <fullName evidence="3">nitrite reductase (cytochrome; ammonia-forming)</fullName>
        <ecNumber evidence="3">1.7.2.2</ecNumber>
    </recommendedName>
</protein>
<keyword evidence="9" id="KW-0408">Iron</keyword>
<feature type="transmembrane region" description="Helical" evidence="11">
    <location>
        <begin position="13"/>
        <end position="37"/>
    </location>
</feature>
<evidence type="ECO:0000256" key="11">
    <source>
        <dbReference type="SAM" id="Phobius"/>
    </source>
</evidence>
<dbReference type="PIRSF" id="PIRSF000243">
    <property type="entry name" value="Cyt_c552"/>
    <property type="match status" value="1"/>
</dbReference>
<dbReference type="EC" id="1.7.2.2" evidence="3"/>
<dbReference type="InterPro" id="IPR003321">
    <property type="entry name" value="Cyt_c552"/>
</dbReference>
<dbReference type="Proteomes" id="UP000738431">
    <property type="component" value="Chromosome"/>
</dbReference>
<keyword evidence="11" id="KW-0472">Membrane</keyword>
<keyword evidence="5" id="KW-0479">Metal-binding</keyword>
<dbReference type="Gene3D" id="1.20.140.10">
    <property type="entry name" value="Butyryl-CoA Dehydrogenase, subunit A, domain 3"/>
    <property type="match status" value="1"/>
</dbReference>
<evidence type="ECO:0000256" key="2">
    <source>
        <dbReference type="ARBA" id="ARBA00009288"/>
    </source>
</evidence>
<dbReference type="PANTHER" id="PTHR30633">
    <property type="entry name" value="CYTOCHROME C-552 RESPIRATORY NITRITE REDUCTASE"/>
    <property type="match status" value="1"/>
</dbReference>
<keyword evidence="11" id="KW-0812">Transmembrane</keyword>
<name>A0ABZ1C3S3_9BACT</name>
<evidence type="ECO:0000313" key="13">
    <source>
        <dbReference type="Proteomes" id="UP000738431"/>
    </source>
</evidence>
<evidence type="ECO:0000256" key="10">
    <source>
        <dbReference type="ARBA" id="ARBA00049131"/>
    </source>
</evidence>